<accession>B3S6W7</accession>
<dbReference type="Pfam" id="PF00339">
    <property type="entry name" value="Arrestin_N"/>
    <property type="match status" value="1"/>
</dbReference>
<dbReference type="SMART" id="SM01017">
    <property type="entry name" value="Arrestin_C"/>
    <property type="match status" value="1"/>
</dbReference>
<dbReference type="AlphaFoldDB" id="B3S6W7"/>
<dbReference type="FunCoup" id="B3S6W7">
    <property type="interactions" value="493"/>
</dbReference>
<evidence type="ECO:0000313" key="4">
    <source>
        <dbReference type="Proteomes" id="UP000009022"/>
    </source>
</evidence>
<dbReference type="PhylomeDB" id="B3S6W7"/>
<reference evidence="3 4" key="1">
    <citation type="journal article" date="2008" name="Nature">
        <title>The Trichoplax genome and the nature of placozoans.</title>
        <authorList>
            <person name="Srivastava M."/>
            <person name="Begovic E."/>
            <person name="Chapman J."/>
            <person name="Putnam N.H."/>
            <person name="Hellsten U."/>
            <person name="Kawashima T."/>
            <person name="Kuo A."/>
            <person name="Mitros T."/>
            <person name="Salamov A."/>
            <person name="Carpenter M.L."/>
            <person name="Signorovitch A.Y."/>
            <person name="Moreno M.A."/>
            <person name="Kamm K."/>
            <person name="Grimwood J."/>
            <person name="Schmutz J."/>
            <person name="Shapiro H."/>
            <person name="Grigoriev I.V."/>
            <person name="Buss L.W."/>
            <person name="Schierwater B."/>
            <person name="Dellaporta S.L."/>
            <person name="Rokhsar D.S."/>
        </authorList>
    </citation>
    <scope>NUCLEOTIDE SEQUENCE [LARGE SCALE GENOMIC DNA]</scope>
    <source>
        <strain evidence="3 4">Grell-BS-1999</strain>
    </source>
</reference>
<dbReference type="InParanoid" id="B3S6W7"/>
<dbReference type="Gene3D" id="2.60.40.640">
    <property type="match status" value="3"/>
</dbReference>
<feature type="domain" description="Arrestin C-terminal-like" evidence="2">
    <location>
        <begin position="164"/>
        <end position="293"/>
    </location>
</feature>
<dbReference type="Proteomes" id="UP000009022">
    <property type="component" value="Unassembled WGS sequence"/>
</dbReference>
<dbReference type="GO" id="GO:0005737">
    <property type="term" value="C:cytoplasm"/>
    <property type="evidence" value="ECO:0000318"/>
    <property type="project" value="GO_Central"/>
</dbReference>
<protein>
    <recommendedName>
        <fullName evidence="2">Arrestin C-terminal-like domain-containing protein</fullName>
    </recommendedName>
</protein>
<proteinExistence type="inferred from homology"/>
<name>B3S6W7_TRIAD</name>
<dbReference type="GO" id="GO:0015031">
    <property type="term" value="P:protein transport"/>
    <property type="evidence" value="ECO:0000318"/>
    <property type="project" value="GO_Central"/>
</dbReference>
<sequence length="382" mass="42789">MENLLSFDIKLAKQPPVFFSNQCITGTVIIELSSAMVVNGIAARIYGRSFTKIEVAHTTSVDDTDDKSTTHQDTEILTEEEVYLDHCLNLLSNARMPSSFEHGSNCNIRYEITASISRKEENPVHSQTKMITVLECIDINQASLTQRPYPQGDETKFPRTCCCSSGPVKLTACVDRNGYCPGEGVILDAKCENLSSRTVDCIKLRLFRYVTWFAQGRSQRAIKCYYEHESRSKVLPGHLFNWQNEIIYLPAVPPTIQSSSLISVTYELMVFAIVSTDDCLHISLPFIIGTVPMQMQCQSQAESPLQPSIPGSLPSDSQILPSNSSTRCNKAKLIPQMLSYIECIDGFCQQEENLEETSDDNNKAPFVPLYTFATNYKVSLQR</sequence>
<evidence type="ECO:0000259" key="2">
    <source>
        <dbReference type="SMART" id="SM01017"/>
    </source>
</evidence>
<comment type="similarity">
    <text evidence="1">Belongs to the arrestin family.</text>
</comment>
<dbReference type="CTD" id="6757277"/>
<dbReference type="OrthoDB" id="2333384at2759"/>
<dbReference type="eggNOG" id="KOG3780">
    <property type="taxonomic scope" value="Eukaryota"/>
</dbReference>
<dbReference type="InterPro" id="IPR050357">
    <property type="entry name" value="Arrestin_domain-protein"/>
</dbReference>
<keyword evidence="4" id="KW-1185">Reference proteome</keyword>
<dbReference type="KEGG" id="tad:TRIADDRAFT_64233"/>
<dbReference type="InterPro" id="IPR011021">
    <property type="entry name" value="Arrestin-like_N"/>
</dbReference>
<evidence type="ECO:0000313" key="3">
    <source>
        <dbReference type="EMBL" id="EDV21464.1"/>
    </source>
</evidence>
<dbReference type="InterPro" id="IPR014756">
    <property type="entry name" value="Ig_E-set"/>
</dbReference>
<dbReference type="InterPro" id="IPR011022">
    <property type="entry name" value="Arrestin_C-like"/>
</dbReference>
<dbReference type="EMBL" id="DS985253">
    <property type="protein sequence ID" value="EDV21464.1"/>
    <property type="molecule type" value="Genomic_DNA"/>
</dbReference>
<dbReference type="PANTHER" id="PTHR11188">
    <property type="entry name" value="ARRESTIN DOMAIN CONTAINING PROTEIN"/>
    <property type="match status" value="1"/>
</dbReference>
<gene>
    <name evidence="3" type="ORF">TRIADDRAFT_64233</name>
</gene>
<organism evidence="3 4">
    <name type="scientific">Trichoplax adhaerens</name>
    <name type="common">Trichoplax reptans</name>
    <dbReference type="NCBI Taxonomy" id="10228"/>
    <lineage>
        <taxon>Eukaryota</taxon>
        <taxon>Metazoa</taxon>
        <taxon>Placozoa</taxon>
        <taxon>Uniplacotomia</taxon>
        <taxon>Trichoplacea</taxon>
        <taxon>Trichoplacidae</taxon>
        <taxon>Trichoplax</taxon>
    </lineage>
</organism>
<evidence type="ECO:0000256" key="1">
    <source>
        <dbReference type="ARBA" id="ARBA00005298"/>
    </source>
</evidence>
<dbReference type="PANTHER" id="PTHR11188:SF17">
    <property type="entry name" value="FI21816P1"/>
    <property type="match status" value="1"/>
</dbReference>
<dbReference type="GeneID" id="6757277"/>
<dbReference type="RefSeq" id="XP_002116064.1">
    <property type="nucleotide sequence ID" value="XM_002116028.1"/>
</dbReference>
<dbReference type="SUPFAM" id="SSF81296">
    <property type="entry name" value="E set domains"/>
    <property type="match status" value="2"/>
</dbReference>
<dbReference type="Pfam" id="PF02752">
    <property type="entry name" value="Arrestin_C"/>
    <property type="match status" value="1"/>
</dbReference>
<dbReference type="HOGENOM" id="CLU_039221_2_0_1"/>
<dbReference type="InterPro" id="IPR014752">
    <property type="entry name" value="Arrestin-like_C"/>
</dbReference>